<organism evidence="1 2">
    <name type="scientific">Vermiconidia calcicola</name>
    <dbReference type="NCBI Taxonomy" id="1690605"/>
    <lineage>
        <taxon>Eukaryota</taxon>
        <taxon>Fungi</taxon>
        <taxon>Dikarya</taxon>
        <taxon>Ascomycota</taxon>
        <taxon>Pezizomycotina</taxon>
        <taxon>Dothideomycetes</taxon>
        <taxon>Dothideomycetidae</taxon>
        <taxon>Mycosphaerellales</taxon>
        <taxon>Extremaceae</taxon>
        <taxon>Vermiconidia</taxon>
    </lineage>
</organism>
<proteinExistence type="predicted"/>
<name>A0ACC3P0V9_9PEZI</name>
<keyword evidence="2" id="KW-1185">Reference proteome</keyword>
<evidence type="ECO:0000313" key="2">
    <source>
        <dbReference type="Proteomes" id="UP001281147"/>
    </source>
</evidence>
<gene>
    <name evidence="1" type="ORF">LTR37_000065</name>
</gene>
<accession>A0ACC3P0V9</accession>
<sequence length="575" mass="65828">MAQHPSLGQEIFTVIQELCTALDAKYVNFFYRATLNDLDRPAERRRYLVATGSHAIQEWRYGDDIHLVCMTQNSQKLFWPYVAEHLSLKDGISLPSNGTMELSSPALLRTLNGAGSVISKIAALSRKNKAGCKFYLHYAIIPLDFDPTCMRDEFMPDLPLKNHPGKHRHKPPYAQVTPVERNYDIVHDTHSHADNILQRSVPSVDVTSYRQVYRILRDFVDANGLFGPQLGFLNNETLMIVAYGAQWRGPQPRDGPNPTWLTRALRHINSDLYWQEPNDGSIYPNVDPTITRYNTARNVTQQAWRAIRASVQHTLELKPLDPSAYCNHNERLHEFLTDYHHFIKVECELWEASPTQRAEFEESTISANVNAIVQYFWQNRDASKVSGIRIRLWPVAFVEKTQDSRQVFAIGLERSRSDQRNQLPMRQYASRIISDISETVLNYDQTSSRISVSLETSEAFAPLLEDVSDDDALTAGVETMAVSSSAPRSSETSRFRTASQAINRLRHDPAHAGVEYDLAFLDRFEGLKWVALEDWGKKATEDEDFIPEHRVRVLRRKEDGVVVWDREQRLDRTGG</sequence>
<protein>
    <submittedName>
        <fullName evidence="1">Uncharacterized protein</fullName>
    </submittedName>
</protein>
<dbReference type="EMBL" id="JAUTXU010000001">
    <property type="protein sequence ID" value="KAK3725917.1"/>
    <property type="molecule type" value="Genomic_DNA"/>
</dbReference>
<evidence type="ECO:0000313" key="1">
    <source>
        <dbReference type="EMBL" id="KAK3725917.1"/>
    </source>
</evidence>
<reference evidence="1" key="1">
    <citation type="submission" date="2023-07" db="EMBL/GenBank/DDBJ databases">
        <title>Black Yeasts Isolated from many extreme environments.</title>
        <authorList>
            <person name="Coleine C."/>
            <person name="Stajich J.E."/>
            <person name="Selbmann L."/>
        </authorList>
    </citation>
    <scope>NUCLEOTIDE SEQUENCE</scope>
    <source>
        <strain evidence="1">CCFEE 5714</strain>
    </source>
</reference>
<comment type="caution">
    <text evidence="1">The sequence shown here is derived from an EMBL/GenBank/DDBJ whole genome shotgun (WGS) entry which is preliminary data.</text>
</comment>
<dbReference type="Proteomes" id="UP001281147">
    <property type="component" value="Unassembled WGS sequence"/>
</dbReference>